<dbReference type="AlphaFoldDB" id="A0A5B7FJJ1"/>
<comment type="caution">
    <text evidence="1">The sequence shown here is derived from an EMBL/GenBank/DDBJ whole genome shotgun (WGS) entry which is preliminary data.</text>
</comment>
<sequence length="79" mass="8892">MLGVSPRRLLNTPAPLVDKTRTTPPWFKTITASAAARLPSLNMPPKHPAMSLSIAQKTKKCLTLKVKLDIIHRHERREN</sequence>
<keyword evidence="2" id="KW-1185">Reference proteome</keyword>
<reference evidence="1 2" key="1">
    <citation type="submission" date="2019-05" db="EMBL/GenBank/DDBJ databases">
        <title>Another draft genome of Portunus trituberculatus and its Hox gene families provides insights of decapod evolution.</title>
        <authorList>
            <person name="Jeong J.-H."/>
            <person name="Song I."/>
            <person name="Kim S."/>
            <person name="Choi T."/>
            <person name="Kim D."/>
            <person name="Ryu S."/>
            <person name="Kim W."/>
        </authorList>
    </citation>
    <scope>NUCLEOTIDE SEQUENCE [LARGE SCALE GENOMIC DNA]</scope>
    <source>
        <tissue evidence="1">Muscle</tissue>
    </source>
</reference>
<gene>
    <name evidence="1" type="ORF">E2C01_039309</name>
</gene>
<organism evidence="1 2">
    <name type="scientific">Portunus trituberculatus</name>
    <name type="common">Swimming crab</name>
    <name type="synonym">Neptunus trituberculatus</name>
    <dbReference type="NCBI Taxonomy" id="210409"/>
    <lineage>
        <taxon>Eukaryota</taxon>
        <taxon>Metazoa</taxon>
        <taxon>Ecdysozoa</taxon>
        <taxon>Arthropoda</taxon>
        <taxon>Crustacea</taxon>
        <taxon>Multicrustacea</taxon>
        <taxon>Malacostraca</taxon>
        <taxon>Eumalacostraca</taxon>
        <taxon>Eucarida</taxon>
        <taxon>Decapoda</taxon>
        <taxon>Pleocyemata</taxon>
        <taxon>Brachyura</taxon>
        <taxon>Eubrachyura</taxon>
        <taxon>Portunoidea</taxon>
        <taxon>Portunidae</taxon>
        <taxon>Portuninae</taxon>
        <taxon>Portunus</taxon>
    </lineage>
</organism>
<protein>
    <submittedName>
        <fullName evidence="1">Uncharacterized protein</fullName>
    </submittedName>
</protein>
<evidence type="ECO:0000313" key="2">
    <source>
        <dbReference type="Proteomes" id="UP000324222"/>
    </source>
</evidence>
<dbReference type="Proteomes" id="UP000324222">
    <property type="component" value="Unassembled WGS sequence"/>
</dbReference>
<accession>A0A5B7FJJ1</accession>
<name>A0A5B7FJJ1_PORTR</name>
<dbReference type="EMBL" id="VSRR010006809">
    <property type="protein sequence ID" value="MPC45606.1"/>
    <property type="molecule type" value="Genomic_DNA"/>
</dbReference>
<proteinExistence type="predicted"/>
<evidence type="ECO:0000313" key="1">
    <source>
        <dbReference type="EMBL" id="MPC45606.1"/>
    </source>
</evidence>